<keyword evidence="10" id="KW-1185">Reference proteome</keyword>
<evidence type="ECO:0000256" key="4">
    <source>
        <dbReference type="ARBA" id="ARBA00022840"/>
    </source>
</evidence>
<feature type="compositionally biased region" description="Polar residues" evidence="6">
    <location>
        <begin position="297"/>
        <end position="309"/>
    </location>
</feature>
<dbReference type="PROSITE" id="PS00107">
    <property type="entry name" value="PROTEIN_KINASE_ATP"/>
    <property type="match status" value="1"/>
</dbReference>
<keyword evidence="7" id="KW-1133">Transmembrane helix</keyword>
<keyword evidence="7" id="KW-0812">Transmembrane</keyword>
<dbReference type="InterPro" id="IPR000719">
    <property type="entry name" value="Prot_kinase_dom"/>
</dbReference>
<dbReference type="Gene3D" id="3.30.200.20">
    <property type="entry name" value="Phosphorylase Kinase, domain 1"/>
    <property type="match status" value="1"/>
</dbReference>
<evidence type="ECO:0000256" key="1">
    <source>
        <dbReference type="ARBA" id="ARBA00022679"/>
    </source>
</evidence>
<feature type="region of interest" description="Disordered" evidence="6">
    <location>
        <begin position="559"/>
        <end position="582"/>
    </location>
</feature>
<feature type="compositionally biased region" description="Low complexity" evidence="6">
    <location>
        <begin position="440"/>
        <end position="459"/>
    </location>
</feature>
<feature type="binding site" evidence="5">
    <location>
        <position position="43"/>
    </location>
    <ligand>
        <name>ATP</name>
        <dbReference type="ChEBI" id="CHEBI:30616"/>
    </ligand>
</feature>
<dbReference type="SUPFAM" id="SSF56112">
    <property type="entry name" value="Protein kinase-like (PK-like)"/>
    <property type="match status" value="1"/>
</dbReference>
<dbReference type="Proteomes" id="UP001610818">
    <property type="component" value="Unassembled WGS sequence"/>
</dbReference>
<dbReference type="PROSITE" id="PS00108">
    <property type="entry name" value="PROTEIN_KINASE_ST"/>
    <property type="match status" value="1"/>
</dbReference>
<dbReference type="GO" id="GO:0004674">
    <property type="term" value="F:protein serine/threonine kinase activity"/>
    <property type="evidence" value="ECO:0007669"/>
    <property type="project" value="UniProtKB-KW"/>
</dbReference>
<organism evidence="9 10">
    <name type="scientific">Streptomyces longisporoflavus</name>
    <dbReference type="NCBI Taxonomy" id="28044"/>
    <lineage>
        <taxon>Bacteria</taxon>
        <taxon>Bacillati</taxon>
        <taxon>Actinomycetota</taxon>
        <taxon>Actinomycetes</taxon>
        <taxon>Kitasatosporales</taxon>
        <taxon>Streptomycetaceae</taxon>
        <taxon>Streptomyces</taxon>
    </lineage>
</organism>
<gene>
    <name evidence="9" type="ORF">ACH4F9_20710</name>
</gene>
<dbReference type="RefSeq" id="WP_397713591.1">
    <property type="nucleotide sequence ID" value="NZ_JBIRGN010000004.1"/>
</dbReference>
<comment type="caution">
    <text evidence="9">The sequence shown here is derived from an EMBL/GenBank/DDBJ whole genome shotgun (WGS) entry which is preliminary data.</text>
</comment>
<feature type="region of interest" description="Disordered" evidence="6">
    <location>
        <begin position="437"/>
        <end position="488"/>
    </location>
</feature>
<keyword evidence="9" id="KW-0723">Serine/threonine-protein kinase</keyword>
<evidence type="ECO:0000313" key="10">
    <source>
        <dbReference type="Proteomes" id="UP001610818"/>
    </source>
</evidence>
<keyword evidence="2 5" id="KW-0547">Nucleotide-binding</keyword>
<feature type="transmembrane region" description="Helical" evidence="7">
    <location>
        <begin position="405"/>
        <end position="426"/>
    </location>
</feature>
<dbReference type="Pfam" id="PF00069">
    <property type="entry name" value="Pkinase"/>
    <property type="match status" value="1"/>
</dbReference>
<dbReference type="PROSITE" id="PS50011">
    <property type="entry name" value="PROTEIN_KINASE_DOM"/>
    <property type="match status" value="1"/>
</dbReference>
<accession>A0ABW7QSE6</accession>
<evidence type="ECO:0000259" key="8">
    <source>
        <dbReference type="PROSITE" id="PS50011"/>
    </source>
</evidence>
<keyword evidence="3 9" id="KW-0418">Kinase</keyword>
<evidence type="ECO:0000313" key="9">
    <source>
        <dbReference type="EMBL" id="MFH8547429.1"/>
    </source>
</evidence>
<feature type="region of interest" description="Disordered" evidence="6">
    <location>
        <begin position="287"/>
        <end position="401"/>
    </location>
</feature>
<dbReference type="PANTHER" id="PTHR43289">
    <property type="entry name" value="MITOGEN-ACTIVATED PROTEIN KINASE KINASE KINASE 20-RELATED"/>
    <property type="match status" value="1"/>
</dbReference>
<feature type="compositionally biased region" description="Low complexity" evidence="6">
    <location>
        <begin position="348"/>
        <end position="397"/>
    </location>
</feature>
<name>A0ABW7QSE6_9ACTN</name>
<dbReference type="CDD" id="cd14014">
    <property type="entry name" value="STKc_PknB_like"/>
    <property type="match status" value="1"/>
</dbReference>
<evidence type="ECO:0000256" key="3">
    <source>
        <dbReference type="ARBA" id="ARBA00022777"/>
    </source>
</evidence>
<dbReference type="InterPro" id="IPR011009">
    <property type="entry name" value="Kinase-like_dom_sf"/>
</dbReference>
<evidence type="ECO:0000256" key="2">
    <source>
        <dbReference type="ARBA" id="ARBA00022741"/>
    </source>
</evidence>
<dbReference type="InterPro" id="IPR017441">
    <property type="entry name" value="Protein_kinase_ATP_BS"/>
</dbReference>
<protein>
    <submittedName>
        <fullName evidence="9">Serine/threonine protein kinase</fullName>
    </submittedName>
</protein>
<dbReference type="SMART" id="SM00220">
    <property type="entry name" value="S_TKc"/>
    <property type="match status" value="1"/>
</dbReference>
<dbReference type="EMBL" id="JBIRGQ010000004">
    <property type="protein sequence ID" value="MFH8547429.1"/>
    <property type="molecule type" value="Genomic_DNA"/>
</dbReference>
<feature type="compositionally biased region" description="Low complexity" evidence="6">
    <location>
        <begin position="314"/>
        <end position="339"/>
    </location>
</feature>
<reference evidence="9 10" key="1">
    <citation type="submission" date="2024-10" db="EMBL/GenBank/DDBJ databases">
        <title>The Natural Products Discovery Center: Release of the First 8490 Sequenced Strains for Exploring Actinobacteria Biosynthetic Diversity.</title>
        <authorList>
            <person name="Kalkreuter E."/>
            <person name="Kautsar S.A."/>
            <person name="Yang D."/>
            <person name="Bader C.D."/>
            <person name="Teijaro C.N."/>
            <person name="Fluegel L."/>
            <person name="Davis C.M."/>
            <person name="Simpson J.R."/>
            <person name="Lauterbach L."/>
            <person name="Steele A.D."/>
            <person name="Gui C."/>
            <person name="Meng S."/>
            <person name="Li G."/>
            <person name="Viehrig K."/>
            <person name="Ye F."/>
            <person name="Su P."/>
            <person name="Kiefer A.F."/>
            <person name="Nichols A."/>
            <person name="Cepeda A.J."/>
            <person name="Yan W."/>
            <person name="Fan B."/>
            <person name="Jiang Y."/>
            <person name="Adhikari A."/>
            <person name="Zheng C.-J."/>
            <person name="Schuster L."/>
            <person name="Cowan T.M."/>
            <person name="Smanski M.J."/>
            <person name="Chevrette M.G."/>
            <person name="De Carvalho L.P.S."/>
            <person name="Shen B."/>
        </authorList>
    </citation>
    <scope>NUCLEOTIDE SEQUENCE [LARGE SCALE GENOMIC DNA]</scope>
    <source>
        <strain evidence="9 10">NPDC017990</strain>
    </source>
</reference>
<evidence type="ECO:0000256" key="7">
    <source>
        <dbReference type="SAM" id="Phobius"/>
    </source>
</evidence>
<keyword evidence="1" id="KW-0808">Transferase</keyword>
<evidence type="ECO:0000256" key="6">
    <source>
        <dbReference type="SAM" id="MobiDB-lite"/>
    </source>
</evidence>
<proteinExistence type="predicted"/>
<keyword evidence="4 5" id="KW-0067">ATP-binding</keyword>
<keyword evidence="7" id="KW-0472">Membrane</keyword>
<dbReference type="InterPro" id="IPR008271">
    <property type="entry name" value="Ser/Thr_kinase_AS"/>
</dbReference>
<evidence type="ECO:0000256" key="5">
    <source>
        <dbReference type="PROSITE-ProRule" id="PRU10141"/>
    </source>
</evidence>
<sequence>MDELAPDDAREIDGYRLRARLGEGGMGVVYLSHTRGGQPVALKVVRREYAQDPEFRQRFTQEVTAARRVQGPYTAPVLDSFTDGPEPWLAVSYVPGPSLSSAVYQHGVLPVPTVLQLMAGIAEALQTIHAAGVIHRDLKPSNVLLAADGPRVIDFGIARAADTTALTGTDVRLGTPAYMAPEQAVGGEVTPALDVFALGLVAYFAATRQHPFGDGSSHALLYRIVSNEPDLSACPEQLRPLIAACLVKEPGSRPTPAQLIEACASLAGTSGLARQEGWWLPPAVAQQIARQEREQTMRLQSGASSSTPGHSGMPGSSGTPGAFGAPGTPGSFGAPGAPFTAPPVPTQPAHSPGAAYAAAVPTQPAQSPGAAFAAAAPTRPAQAPAQAPQAGQQPAQQTGKRRRPFLVPVLAIVGVLAVGGGSFAAYQLMGDTDDKGGTANGSSAGSDSGSDSKAGSKPDTGSEADSGADKGPAGPKTEAGWQITAQNKPLTLRAPKFYPNSKDAGLDSVCQPGDVTQLDINDLELKLNKDSAPRSGPWITYTDCADPLSINGIRLADGSGGFSTTTEERPTPSACRDSAREANLPNPIPLSKIRNDSLLKVNTGICVESSDGPVTHLWITRVNKEPENDNLRTYVVTVTQWKPEV</sequence>
<dbReference type="Gene3D" id="1.10.510.10">
    <property type="entry name" value="Transferase(Phosphotransferase) domain 1"/>
    <property type="match status" value="1"/>
</dbReference>
<dbReference type="PANTHER" id="PTHR43289:SF34">
    <property type="entry name" value="SERINE_THREONINE-PROTEIN KINASE YBDM-RELATED"/>
    <property type="match status" value="1"/>
</dbReference>
<feature type="domain" description="Protein kinase" evidence="8">
    <location>
        <begin position="15"/>
        <end position="266"/>
    </location>
</feature>